<evidence type="ECO:0000313" key="5">
    <source>
        <dbReference type="Proteomes" id="UP001183420"/>
    </source>
</evidence>
<evidence type="ECO:0000313" key="4">
    <source>
        <dbReference type="EMBL" id="MDT0319161.1"/>
    </source>
</evidence>
<comment type="caution">
    <text evidence="4">The sequence shown here is derived from an EMBL/GenBank/DDBJ whole genome shotgun (WGS) entry which is preliminary data.</text>
</comment>
<dbReference type="Proteomes" id="UP001183420">
    <property type="component" value="Unassembled WGS sequence"/>
</dbReference>
<name>A0ABU2LNK2_9ACTN</name>
<evidence type="ECO:0000259" key="3">
    <source>
        <dbReference type="Pfam" id="PF00857"/>
    </source>
</evidence>
<dbReference type="CDD" id="cd00431">
    <property type="entry name" value="cysteine_hydrolases"/>
    <property type="match status" value="1"/>
</dbReference>
<feature type="region of interest" description="Disordered" evidence="2">
    <location>
        <begin position="197"/>
        <end position="229"/>
    </location>
</feature>
<protein>
    <submittedName>
        <fullName evidence="4">Isochorismatase family cysteine hydrolase</fullName>
        <ecNumber evidence="4">3.-.-.-</ecNumber>
    </submittedName>
</protein>
<dbReference type="SUPFAM" id="SSF52499">
    <property type="entry name" value="Isochorismatase-like hydrolases"/>
    <property type="match status" value="1"/>
</dbReference>
<keyword evidence="1 4" id="KW-0378">Hydrolase</keyword>
<sequence>MSATAILVIDMQNGFVHPDGSVPRAGLGVPGVDAVVDAMVGLVEAARATGLPVVYTRHVYRENAPEMSPRIRAAFAPVLAVDPRMLARGSWDAEVVAELRPEPGDVVVDKSRYDAFLHTDLEPMLRALGVDRLVVGGVLTNYCVESTVRSGVERGFDIAVAADCTAAAARFHGPSLASMEAMFATVGPWRELLPTPWPSASSGASRAAGRKSGGAVPGPRGTIGRRAGG</sequence>
<feature type="domain" description="Isochorismatase-like" evidence="3">
    <location>
        <begin position="4"/>
        <end position="188"/>
    </location>
</feature>
<dbReference type="GO" id="GO:0016787">
    <property type="term" value="F:hydrolase activity"/>
    <property type="evidence" value="ECO:0007669"/>
    <property type="project" value="UniProtKB-KW"/>
</dbReference>
<accession>A0ABU2LNK2</accession>
<dbReference type="EC" id="3.-.-.-" evidence="4"/>
<organism evidence="4 5">
    <name type="scientific">Streptomyces millisiae</name>
    <dbReference type="NCBI Taxonomy" id="3075542"/>
    <lineage>
        <taxon>Bacteria</taxon>
        <taxon>Bacillati</taxon>
        <taxon>Actinomycetota</taxon>
        <taxon>Actinomycetes</taxon>
        <taxon>Kitasatosporales</taxon>
        <taxon>Streptomycetaceae</taxon>
        <taxon>Streptomyces</taxon>
    </lineage>
</organism>
<proteinExistence type="predicted"/>
<dbReference type="InterPro" id="IPR000868">
    <property type="entry name" value="Isochorismatase-like_dom"/>
</dbReference>
<dbReference type="Pfam" id="PF00857">
    <property type="entry name" value="Isochorismatase"/>
    <property type="match status" value="1"/>
</dbReference>
<dbReference type="PANTHER" id="PTHR43540">
    <property type="entry name" value="PEROXYUREIDOACRYLATE/UREIDOACRYLATE AMIDOHYDROLASE-RELATED"/>
    <property type="match status" value="1"/>
</dbReference>
<reference evidence="5" key="1">
    <citation type="submission" date="2023-07" db="EMBL/GenBank/DDBJ databases">
        <title>30 novel species of actinomycetes from the DSMZ collection.</title>
        <authorList>
            <person name="Nouioui I."/>
        </authorList>
    </citation>
    <scope>NUCLEOTIDE SEQUENCE [LARGE SCALE GENOMIC DNA]</scope>
    <source>
        <strain evidence="5">DSM 44918</strain>
    </source>
</reference>
<dbReference type="Gene3D" id="3.40.50.850">
    <property type="entry name" value="Isochorismatase-like"/>
    <property type="match status" value="1"/>
</dbReference>
<dbReference type="EMBL" id="JAVREM010000011">
    <property type="protein sequence ID" value="MDT0319161.1"/>
    <property type="molecule type" value="Genomic_DNA"/>
</dbReference>
<dbReference type="InterPro" id="IPR050272">
    <property type="entry name" value="Isochorismatase-like_hydrls"/>
</dbReference>
<keyword evidence="5" id="KW-1185">Reference proteome</keyword>
<dbReference type="RefSeq" id="WP_311598277.1">
    <property type="nucleotide sequence ID" value="NZ_JAVREM010000011.1"/>
</dbReference>
<evidence type="ECO:0000256" key="1">
    <source>
        <dbReference type="ARBA" id="ARBA00022801"/>
    </source>
</evidence>
<evidence type="ECO:0000256" key="2">
    <source>
        <dbReference type="SAM" id="MobiDB-lite"/>
    </source>
</evidence>
<dbReference type="PANTHER" id="PTHR43540:SF6">
    <property type="entry name" value="ISOCHORISMATASE-LIKE DOMAIN-CONTAINING PROTEIN"/>
    <property type="match status" value="1"/>
</dbReference>
<dbReference type="InterPro" id="IPR036380">
    <property type="entry name" value="Isochorismatase-like_sf"/>
</dbReference>
<gene>
    <name evidence="4" type="ORF">RNC47_12525</name>
</gene>